<name>A0A179G056_METCM</name>
<dbReference type="KEGG" id="pchm:VFPPC_15623"/>
<dbReference type="EMBL" id="LSBJ02000002">
    <property type="protein sequence ID" value="OAQ70810.2"/>
    <property type="molecule type" value="Genomic_DNA"/>
</dbReference>
<accession>A0A179G056</accession>
<evidence type="ECO:0000313" key="1">
    <source>
        <dbReference type="EMBL" id="OAQ70810.2"/>
    </source>
</evidence>
<organism evidence="1 2">
    <name type="scientific">Pochonia chlamydosporia 170</name>
    <dbReference type="NCBI Taxonomy" id="1380566"/>
    <lineage>
        <taxon>Eukaryota</taxon>
        <taxon>Fungi</taxon>
        <taxon>Dikarya</taxon>
        <taxon>Ascomycota</taxon>
        <taxon>Pezizomycotina</taxon>
        <taxon>Sordariomycetes</taxon>
        <taxon>Hypocreomycetidae</taxon>
        <taxon>Hypocreales</taxon>
        <taxon>Clavicipitaceae</taxon>
        <taxon>Pochonia</taxon>
    </lineage>
</organism>
<dbReference type="Proteomes" id="UP000078397">
    <property type="component" value="Unassembled WGS sequence"/>
</dbReference>
<gene>
    <name evidence="1" type="ORF">VFPPC_15623</name>
</gene>
<sequence length="53" mass="6293">MRQRASRPVMWWRGLKRSMGMDGLHDQHAERILSGHLFELAEPRMRKNFCTAP</sequence>
<keyword evidence="2" id="KW-1185">Reference proteome</keyword>
<protein>
    <submittedName>
        <fullName evidence="1">Uncharacterized protein</fullName>
    </submittedName>
</protein>
<comment type="caution">
    <text evidence="1">The sequence shown here is derived from an EMBL/GenBank/DDBJ whole genome shotgun (WGS) entry which is preliminary data.</text>
</comment>
<reference evidence="1 2" key="1">
    <citation type="journal article" date="2016" name="PLoS Pathog.">
        <title>Biosynthesis of antibiotic leucinostatins in bio-control fungus Purpureocillium lilacinum and their inhibition on phytophthora revealed by genome mining.</title>
        <authorList>
            <person name="Wang G."/>
            <person name="Liu Z."/>
            <person name="Lin R."/>
            <person name="Li E."/>
            <person name="Mao Z."/>
            <person name="Ling J."/>
            <person name="Yang Y."/>
            <person name="Yin W.B."/>
            <person name="Xie B."/>
        </authorList>
    </citation>
    <scope>NUCLEOTIDE SEQUENCE [LARGE SCALE GENOMIC DNA]</scope>
    <source>
        <strain evidence="1">170</strain>
    </source>
</reference>
<evidence type="ECO:0000313" key="2">
    <source>
        <dbReference type="Proteomes" id="UP000078397"/>
    </source>
</evidence>
<proteinExistence type="predicted"/>
<dbReference type="AlphaFoldDB" id="A0A179G056"/>
<dbReference type="RefSeq" id="XP_022284599.1">
    <property type="nucleotide sequence ID" value="XM_022428975.1"/>
</dbReference>
<dbReference type="GeneID" id="28857370"/>